<evidence type="ECO:0000313" key="3">
    <source>
        <dbReference type="EMBL" id="SMG10638.1"/>
    </source>
</evidence>
<evidence type="ECO:0000256" key="1">
    <source>
        <dbReference type="SAM" id="SignalP"/>
    </source>
</evidence>
<dbReference type="Gene3D" id="1.10.390.30">
    <property type="entry name" value="Peptidase M60, enhancin-like domain 3"/>
    <property type="match status" value="1"/>
</dbReference>
<dbReference type="InterPro" id="IPR031161">
    <property type="entry name" value="Peptidase_M60_dom"/>
</dbReference>
<accession>A0A1X7I7T3</accession>
<dbReference type="Gene3D" id="3.40.390.80">
    <property type="entry name" value="Peptidase M60, enhancin-like domain 2"/>
    <property type="match status" value="1"/>
</dbReference>
<dbReference type="Gene3D" id="2.60.120.1250">
    <property type="entry name" value="Peptidase M60, enhancin-like domain 1"/>
    <property type="match status" value="1"/>
</dbReference>
<reference evidence="3 4" key="1">
    <citation type="submission" date="2017-04" db="EMBL/GenBank/DDBJ databases">
        <authorList>
            <person name="Afonso C.L."/>
            <person name="Miller P.J."/>
            <person name="Scott M.A."/>
            <person name="Spackman E."/>
            <person name="Goraichik I."/>
            <person name="Dimitrov K.M."/>
            <person name="Suarez D.L."/>
            <person name="Swayne D.E."/>
        </authorList>
    </citation>
    <scope>NUCLEOTIDE SEQUENCE [LARGE SCALE GENOMIC DNA]</scope>
    <source>
        <strain evidence="3 4">DSM 22418</strain>
    </source>
</reference>
<organism evidence="3 4">
    <name type="scientific">Sphingobacterium psychroaquaticum</name>
    <dbReference type="NCBI Taxonomy" id="561061"/>
    <lineage>
        <taxon>Bacteria</taxon>
        <taxon>Pseudomonadati</taxon>
        <taxon>Bacteroidota</taxon>
        <taxon>Sphingobacteriia</taxon>
        <taxon>Sphingobacteriales</taxon>
        <taxon>Sphingobacteriaceae</taxon>
        <taxon>Sphingobacterium</taxon>
    </lineage>
</organism>
<feature type="signal peptide" evidence="1">
    <location>
        <begin position="1"/>
        <end position="21"/>
    </location>
</feature>
<dbReference type="OrthoDB" id="3954368at2"/>
<dbReference type="RefSeq" id="WP_085471421.1">
    <property type="nucleotide sequence ID" value="NZ_FXAU01000001.1"/>
</dbReference>
<evidence type="ECO:0000313" key="4">
    <source>
        <dbReference type="Proteomes" id="UP000192980"/>
    </source>
</evidence>
<dbReference type="InterPro" id="IPR042279">
    <property type="entry name" value="Pep_M60_3"/>
</dbReference>
<dbReference type="PROSITE" id="PS51723">
    <property type="entry name" value="PEPTIDASE_M60"/>
    <property type="match status" value="1"/>
</dbReference>
<gene>
    <name evidence="3" type="ORF">SAMN05660862_0552</name>
</gene>
<dbReference type="STRING" id="561061.SAMN05660862_0552"/>
<dbReference type="SMART" id="SM01276">
    <property type="entry name" value="M60-like"/>
    <property type="match status" value="1"/>
</dbReference>
<protein>
    <submittedName>
        <fullName evidence="3">Peptidase M60, enhancin and enhancin-like</fullName>
    </submittedName>
</protein>
<dbReference type="EMBL" id="FXAU01000001">
    <property type="protein sequence ID" value="SMG10638.1"/>
    <property type="molecule type" value="Genomic_DNA"/>
</dbReference>
<name>A0A1X7I7T3_9SPHI</name>
<dbReference type="Proteomes" id="UP000192980">
    <property type="component" value="Unassembled WGS sequence"/>
</dbReference>
<feature type="domain" description="Peptidase M60" evidence="2">
    <location>
        <begin position="105"/>
        <end position="415"/>
    </location>
</feature>
<dbReference type="AlphaFoldDB" id="A0A1X7I7T3"/>
<evidence type="ECO:0000259" key="2">
    <source>
        <dbReference type="PROSITE" id="PS51723"/>
    </source>
</evidence>
<keyword evidence="1" id="KW-0732">Signal</keyword>
<keyword evidence="4" id="KW-1185">Reference proteome</keyword>
<feature type="chain" id="PRO_5012010474" evidence="1">
    <location>
        <begin position="22"/>
        <end position="535"/>
    </location>
</feature>
<proteinExistence type="predicted"/>
<dbReference type="Pfam" id="PF13402">
    <property type="entry name" value="Peptidase_M60"/>
    <property type="match status" value="1"/>
</dbReference>
<sequence>MNKKGLLFFLLSAAASLQVGYAQTAKEVSAVYQDLSVFANPMATQLKKGTALAAINKIQNKEIKTVATQLLKNQYSTTYRVAKYQPILSPTVLGHDLSIGDGYSKYENITGIYLPIGKNVIIVDGITGETPVNLLVPNWERRAPQGVEDPTKDPNGWGLKRQTFSLRNGVNIIDVKDFGGLAYVDYFVEELKGQPAVEIHFLGAAVNGYFDNQCNTNADWDKLIANTVYPVLDAKGKHIQVAYPKEALQKYAAGRGTDLINNYDSLVYRQHRLMGLEKHGKVPANKILARVNYNYYMFRDGDGVAYMGVKPGYAMGMVANPDVVIKGDPCWGFSHEVGHVHQLRPYFNWGGLGEVSNNLFSLYVTRSFGNKTRVSEQNNYSTARSSIIDKRISFLQDKDVFNRLIPFWQLQLYFEGAGQNPNFYPDLFEAFRQQAKSEQPQGRGRRRGDWASDRLAANNPAVYQLNFVKKACEVSKTDLTDFFDQYGFFYVGEFDIEDYGDYTYKMTQEMVDNCKAAIKAMQLPKPKVDITQLKD</sequence>